<dbReference type="Gene3D" id="1.10.1760.20">
    <property type="match status" value="1"/>
</dbReference>
<evidence type="ECO:0000313" key="3">
    <source>
        <dbReference type="Proteomes" id="UP000290567"/>
    </source>
</evidence>
<dbReference type="OrthoDB" id="9813540at2"/>
<feature type="transmembrane region" description="Helical" evidence="1">
    <location>
        <begin position="117"/>
        <end position="145"/>
    </location>
</feature>
<gene>
    <name evidence="2" type="ORF">NRIC_30730</name>
</gene>
<sequence length="201" mass="21328">MNTKNKAFRLTIRGILTALIILQVMVPFLGYIPLGITDLTIIHITVIIAAITLGTKDGMFIGLVWGIFTVIRAFTSPTSPLDTLVFTNPIISVVPRILVGLVAGLIFGWIYKHKKNLTLSVILSAVAGTLTNTILVLSLMGILYTKPVAAAYGVDPSALLGVLGTIVATNGVTEVIGAAIITPLIVKALFSATHLKPDNRN</sequence>
<feature type="transmembrane region" description="Helical" evidence="1">
    <location>
        <begin position="60"/>
        <end position="78"/>
    </location>
</feature>
<name>A0A4P5PHQ6_9ENTE</name>
<dbReference type="Proteomes" id="UP000290567">
    <property type="component" value="Unassembled WGS sequence"/>
</dbReference>
<feature type="transmembrane region" description="Helical" evidence="1">
    <location>
        <begin position="32"/>
        <end position="53"/>
    </location>
</feature>
<dbReference type="GO" id="GO:0022857">
    <property type="term" value="F:transmembrane transporter activity"/>
    <property type="evidence" value="ECO:0007669"/>
    <property type="project" value="InterPro"/>
</dbReference>
<protein>
    <submittedName>
        <fullName evidence="2">Membrane protein</fullName>
    </submittedName>
</protein>
<dbReference type="AlphaFoldDB" id="A0A4P5PHQ6"/>
<dbReference type="InterPro" id="IPR024529">
    <property type="entry name" value="ECF_trnsprt_substrate-spec"/>
</dbReference>
<keyword evidence="1" id="KW-0812">Transmembrane</keyword>
<accession>A0A4P5PHQ6</accession>
<feature type="transmembrane region" description="Helical" evidence="1">
    <location>
        <begin position="90"/>
        <end position="110"/>
    </location>
</feature>
<evidence type="ECO:0000256" key="1">
    <source>
        <dbReference type="SAM" id="Phobius"/>
    </source>
</evidence>
<dbReference type="EMBL" id="BJCC01000028">
    <property type="protein sequence ID" value="GCF95182.1"/>
    <property type="molecule type" value="Genomic_DNA"/>
</dbReference>
<dbReference type="RefSeq" id="WP_146623581.1">
    <property type="nucleotide sequence ID" value="NZ_BJCC01000028.1"/>
</dbReference>
<organism evidence="2 3">
    <name type="scientific">Enterococcus florum</name>
    <dbReference type="NCBI Taxonomy" id="2480627"/>
    <lineage>
        <taxon>Bacteria</taxon>
        <taxon>Bacillati</taxon>
        <taxon>Bacillota</taxon>
        <taxon>Bacilli</taxon>
        <taxon>Lactobacillales</taxon>
        <taxon>Enterococcaceae</taxon>
        <taxon>Enterococcus</taxon>
    </lineage>
</organism>
<keyword evidence="1" id="KW-1133">Transmembrane helix</keyword>
<evidence type="ECO:0000313" key="2">
    <source>
        <dbReference type="EMBL" id="GCF95182.1"/>
    </source>
</evidence>
<keyword evidence="3" id="KW-1185">Reference proteome</keyword>
<reference evidence="3" key="1">
    <citation type="submission" date="2019-02" db="EMBL/GenBank/DDBJ databases">
        <title>Draft genome sequence of Enterococcus sp. Gos25-1.</title>
        <authorList>
            <person name="Tanaka N."/>
            <person name="Shiwa Y."/>
            <person name="Fujita N."/>
        </authorList>
    </citation>
    <scope>NUCLEOTIDE SEQUENCE [LARGE SCALE GENOMIC DNA]</scope>
    <source>
        <strain evidence="3">Gos25-1</strain>
    </source>
</reference>
<keyword evidence="1" id="KW-0472">Membrane</keyword>
<dbReference type="Pfam" id="PF12822">
    <property type="entry name" value="ECF_trnsprt"/>
    <property type="match status" value="1"/>
</dbReference>
<feature type="transmembrane region" description="Helical" evidence="1">
    <location>
        <begin position="157"/>
        <end position="186"/>
    </location>
</feature>
<comment type="caution">
    <text evidence="2">The sequence shown here is derived from an EMBL/GenBank/DDBJ whole genome shotgun (WGS) entry which is preliminary data.</text>
</comment>
<proteinExistence type="predicted"/>
<feature type="transmembrane region" description="Helical" evidence="1">
    <location>
        <begin position="7"/>
        <end position="26"/>
    </location>
</feature>